<dbReference type="CDD" id="cd02440">
    <property type="entry name" value="AdoMet_MTases"/>
    <property type="match status" value="1"/>
</dbReference>
<keyword evidence="1" id="KW-0597">Phosphoprotein</keyword>
<dbReference type="PANTHER" id="PTHR32183:SF6">
    <property type="entry name" value="CYSTEINE SULFINATE DESULFINASE_CYSTEINE DESULFURASE AND RELATED ENZYMES"/>
    <property type="match status" value="1"/>
</dbReference>
<evidence type="ECO:0000256" key="3">
    <source>
        <dbReference type="ARBA" id="ARBA00022679"/>
    </source>
</evidence>
<dbReference type="GO" id="GO:0032259">
    <property type="term" value="P:methylation"/>
    <property type="evidence" value="ECO:0007669"/>
    <property type="project" value="UniProtKB-KW"/>
</dbReference>
<proteinExistence type="predicted"/>
<evidence type="ECO:0000256" key="4">
    <source>
        <dbReference type="ARBA" id="ARBA00022691"/>
    </source>
</evidence>
<evidence type="ECO:0000313" key="6">
    <source>
        <dbReference type="Proteomes" id="UP000292082"/>
    </source>
</evidence>
<gene>
    <name evidence="5" type="ORF">BD310DRAFT_825879</name>
</gene>
<dbReference type="InterPro" id="IPR008854">
    <property type="entry name" value="TPMT"/>
</dbReference>
<name>A0A4Q9PML1_9APHY</name>
<sequence>MSAGTTENGPSRMAQLRQMIEEHKERGWDVAWRSDTTPWDAGTYQPALKEVLDDKALALSVDGRPLVPGCGRGYDAICIAKTLSLETLGIDISPTAIAAAQEWVHSENDDIHVRFEVADFFALTGVNLKFDLVYDYTFFVAIPPARRGHWGRQMAELVKSGGILITLIFPIDDDAQTGPPYYVRPQHYNEVLGEGWEVLLDKEPEHTLESHKRRERIVVRRRL</sequence>
<keyword evidence="2 5" id="KW-0489">Methyltransferase</keyword>
<protein>
    <submittedName>
        <fullName evidence="5">Thiol methyltransferase 1</fullName>
    </submittedName>
</protein>
<evidence type="ECO:0000313" key="5">
    <source>
        <dbReference type="EMBL" id="TBU55396.1"/>
    </source>
</evidence>
<dbReference type="Proteomes" id="UP000292082">
    <property type="component" value="Unassembled WGS sequence"/>
</dbReference>
<organism evidence="5 6">
    <name type="scientific">Dichomitus squalens</name>
    <dbReference type="NCBI Taxonomy" id="114155"/>
    <lineage>
        <taxon>Eukaryota</taxon>
        <taxon>Fungi</taxon>
        <taxon>Dikarya</taxon>
        <taxon>Basidiomycota</taxon>
        <taxon>Agaricomycotina</taxon>
        <taxon>Agaricomycetes</taxon>
        <taxon>Polyporales</taxon>
        <taxon>Polyporaceae</taxon>
        <taxon>Dichomitus</taxon>
    </lineage>
</organism>
<dbReference type="PANTHER" id="PTHR32183">
    <property type="match status" value="1"/>
</dbReference>
<dbReference type="EMBL" id="ML145169">
    <property type="protein sequence ID" value="TBU55396.1"/>
    <property type="molecule type" value="Genomic_DNA"/>
</dbReference>
<dbReference type="Gene3D" id="3.40.50.150">
    <property type="entry name" value="Vaccinia Virus protein VP39"/>
    <property type="match status" value="1"/>
</dbReference>
<dbReference type="PROSITE" id="PS51585">
    <property type="entry name" value="SAM_MT_TPMT"/>
    <property type="match status" value="1"/>
</dbReference>
<evidence type="ECO:0000256" key="1">
    <source>
        <dbReference type="ARBA" id="ARBA00022553"/>
    </source>
</evidence>
<dbReference type="InterPro" id="IPR029063">
    <property type="entry name" value="SAM-dependent_MTases_sf"/>
</dbReference>
<dbReference type="SUPFAM" id="SSF53335">
    <property type="entry name" value="S-adenosyl-L-methionine-dependent methyltransferases"/>
    <property type="match status" value="1"/>
</dbReference>
<keyword evidence="6" id="KW-1185">Reference proteome</keyword>
<dbReference type="GO" id="GO:0008757">
    <property type="term" value="F:S-adenosylmethionine-dependent methyltransferase activity"/>
    <property type="evidence" value="ECO:0007669"/>
    <property type="project" value="InterPro"/>
</dbReference>
<keyword evidence="4" id="KW-0949">S-adenosyl-L-methionine</keyword>
<accession>A0A4Q9PML1</accession>
<keyword evidence="3 5" id="KW-0808">Transferase</keyword>
<dbReference type="Pfam" id="PF05724">
    <property type="entry name" value="TPMT"/>
    <property type="match status" value="1"/>
</dbReference>
<reference evidence="5 6" key="1">
    <citation type="submission" date="2019-01" db="EMBL/GenBank/DDBJ databases">
        <title>Draft genome sequences of three monokaryotic isolates of the white-rot basidiomycete fungus Dichomitus squalens.</title>
        <authorList>
            <consortium name="DOE Joint Genome Institute"/>
            <person name="Lopez S.C."/>
            <person name="Andreopoulos B."/>
            <person name="Pangilinan J."/>
            <person name="Lipzen A."/>
            <person name="Riley R."/>
            <person name="Ahrendt S."/>
            <person name="Ng V."/>
            <person name="Barry K."/>
            <person name="Daum C."/>
            <person name="Grigoriev I.V."/>
            <person name="Hilden K.S."/>
            <person name="Makela M.R."/>
            <person name="de Vries R.P."/>
        </authorList>
    </citation>
    <scope>NUCLEOTIDE SEQUENCE [LARGE SCALE GENOMIC DNA]</scope>
    <source>
        <strain evidence="5 6">CBS 464.89</strain>
    </source>
</reference>
<dbReference type="AlphaFoldDB" id="A0A4Q9PML1"/>
<evidence type="ECO:0000256" key="2">
    <source>
        <dbReference type="ARBA" id="ARBA00022603"/>
    </source>
</evidence>